<dbReference type="Pfam" id="PF13391">
    <property type="entry name" value="HNH_2"/>
    <property type="match status" value="1"/>
</dbReference>
<evidence type="ECO:0000313" key="3">
    <source>
        <dbReference type="Proteomes" id="UP000255529"/>
    </source>
</evidence>
<organism evidence="2 3">
    <name type="scientific">Serratia quinivorans</name>
    <dbReference type="NCBI Taxonomy" id="137545"/>
    <lineage>
        <taxon>Bacteria</taxon>
        <taxon>Pseudomonadati</taxon>
        <taxon>Pseudomonadota</taxon>
        <taxon>Gammaproteobacteria</taxon>
        <taxon>Enterobacterales</taxon>
        <taxon>Yersiniaceae</taxon>
        <taxon>Serratia</taxon>
    </lineage>
</organism>
<accession>A0A379YDI1</accession>
<sequence>MVAWVRKKLRELMSFHLKMGKTEEETMILVADRAEEVRIMQGSSRQQEIDQAMVYMWQRYRDRWPIVVAHKAHSQSGMTNFYYSAPDGIKAPPFWGFFVVDGKFLLSRINMRGVGKVAFSREEMLAKFAPKPSENAAGQIAGYVHKNPDPKHQIDPVLVRRLYSGADFQPFASVRDAFETLRIGVDAEARKFRRVLKQEDRAFWPQADPEWEFLLKYPRNTERELVQDRDHEDGAITQTRIRKNQNEFRQDVAYNCYGICVLTGASDLRCEAAHLVPHARKGGASYLNGIFLRRDLHKLFDDNLCAIDPVTMEMIFCDAVLASDPDLRHLHRRKVVTRNPLKAENLYNRWEIYGAGSA</sequence>
<protein>
    <recommendedName>
        <fullName evidence="1">HNH nuclease domain-containing protein</fullName>
    </recommendedName>
</protein>
<dbReference type="EMBL" id="UGYN01000002">
    <property type="protein sequence ID" value="SUI43267.1"/>
    <property type="molecule type" value="Genomic_DNA"/>
</dbReference>
<dbReference type="Proteomes" id="UP000255529">
    <property type="component" value="Unassembled WGS sequence"/>
</dbReference>
<gene>
    <name evidence="2" type="ORF">NCTC11544_00142</name>
</gene>
<evidence type="ECO:0000259" key="1">
    <source>
        <dbReference type="Pfam" id="PF13391"/>
    </source>
</evidence>
<feature type="domain" description="HNH nuclease" evidence="1">
    <location>
        <begin position="260"/>
        <end position="308"/>
    </location>
</feature>
<name>A0A379YDI1_9GAMM</name>
<dbReference type="InterPro" id="IPR003615">
    <property type="entry name" value="HNH_nuc"/>
</dbReference>
<evidence type="ECO:0000313" key="2">
    <source>
        <dbReference type="EMBL" id="SUI43267.1"/>
    </source>
</evidence>
<dbReference type="AlphaFoldDB" id="A0A379YDI1"/>
<proteinExistence type="predicted"/>
<reference evidence="2 3" key="1">
    <citation type="submission" date="2018-06" db="EMBL/GenBank/DDBJ databases">
        <authorList>
            <consortium name="Pathogen Informatics"/>
            <person name="Doyle S."/>
        </authorList>
    </citation>
    <scope>NUCLEOTIDE SEQUENCE [LARGE SCALE GENOMIC DNA]</scope>
    <source>
        <strain evidence="2 3">NCTC11544</strain>
    </source>
</reference>